<name>A0A521DCV0_9SPHI</name>
<gene>
    <name evidence="1" type="ORF">SAMN06265350_106197</name>
</gene>
<evidence type="ECO:0000313" key="2">
    <source>
        <dbReference type="Proteomes" id="UP000315971"/>
    </source>
</evidence>
<organism evidence="1 2">
    <name type="scientific">Solitalea koreensis</name>
    <dbReference type="NCBI Taxonomy" id="543615"/>
    <lineage>
        <taxon>Bacteria</taxon>
        <taxon>Pseudomonadati</taxon>
        <taxon>Bacteroidota</taxon>
        <taxon>Sphingobacteriia</taxon>
        <taxon>Sphingobacteriales</taxon>
        <taxon>Sphingobacteriaceae</taxon>
        <taxon>Solitalea</taxon>
    </lineage>
</organism>
<dbReference type="Proteomes" id="UP000315971">
    <property type="component" value="Unassembled WGS sequence"/>
</dbReference>
<proteinExistence type="predicted"/>
<keyword evidence="2" id="KW-1185">Reference proteome</keyword>
<sequence>MFNYLPIVGRGFSSFLRGNDDSNYSVHIVNQVIDKIDRARQTSSFTLAVMGSRKSYNSLGCSSIFELDISLAYRETTSFSIQKACYARAELVVRKRLLDLWVLLWRVLRVRSLLLFSLQNHYWNCWSCAKANRGAQFELNSLVLRELCKKRIETRLMIS</sequence>
<reference evidence="1 2" key="1">
    <citation type="submission" date="2017-05" db="EMBL/GenBank/DDBJ databases">
        <authorList>
            <person name="Varghese N."/>
            <person name="Submissions S."/>
        </authorList>
    </citation>
    <scope>NUCLEOTIDE SEQUENCE [LARGE SCALE GENOMIC DNA]</scope>
    <source>
        <strain evidence="1 2">DSM 21342</strain>
    </source>
</reference>
<protein>
    <submittedName>
        <fullName evidence="1">Uncharacterized protein</fullName>
    </submittedName>
</protein>
<evidence type="ECO:0000313" key="1">
    <source>
        <dbReference type="EMBL" id="SMO69577.1"/>
    </source>
</evidence>
<dbReference type="EMBL" id="FXSZ01000006">
    <property type="protein sequence ID" value="SMO69577.1"/>
    <property type="molecule type" value="Genomic_DNA"/>
</dbReference>
<dbReference type="AlphaFoldDB" id="A0A521DCV0"/>
<accession>A0A521DCV0</accession>